<evidence type="ECO:0000256" key="7">
    <source>
        <dbReference type="SAM" id="Coils"/>
    </source>
</evidence>
<comment type="caution">
    <text evidence="9">The sequence shown here is derived from an EMBL/GenBank/DDBJ whole genome shotgun (WGS) entry which is preliminary data.</text>
</comment>
<keyword evidence="6" id="KW-0206">Cytoskeleton</keyword>
<dbReference type="InterPro" id="IPR009768">
    <property type="entry name" value="MAP70"/>
</dbReference>
<evidence type="ECO:0000313" key="9">
    <source>
        <dbReference type="EMBL" id="KAF3326753.1"/>
    </source>
</evidence>
<evidence type="ECO:0000313" key="10">
    <source>
        <dbReference type="Proteomes" id="UP000623129"/>
    </source>
</evidence>
<evidence type="ECO:0000256" key="3">
    <source>
        <dbReference type="ARBA" id="ARBA00022490"/>
    </source>
</evidence>
<dbReference type="PANTHER" id="PTHR31246">
    <property type="entry name" value="MICROTUBULE-ASSOCIATED PROTEIN 70-2"/>
    <property type="match status" value="1"/>
</dbReference>
<evidence type="ECO:0000256" key="6">
    <source>
        <dbReference type="ARBA" id="ARBA00023212"/>
    </source>
</evidence>
<evidence type="ECO:0000256" key="2">
    <source>
        <dbReference type="ARBA" id="ARBA00008825"/>
    </source>
</evidence>
<feature type="region of interest" description="Disordered" evidence="8">
    <location>
        <begin position="347"/>
        <end position="385"/>
    </location>
</feature>
<dbReference type="PANTHER" id="PTHR31246:SF5">
    <property type="entry name" value="MICROTUBULE-ASSOCIATED PROTEIN 70-5"/>
    <property type="match status" value="1"/>
</dbReference>
<organism evidence="9 10">
    <name type="scientific">Carex littledalei</name>
    <dbReference type="NCBI Taxonomy" id="544730"/>
    <lineage>
        <taxon>Eukaryota</taxon>
        <taxon>Viridiplantae</taxon>
        <taxon>Streptophyta</taxon>
        <taxon>Embryophyta</taxon>
        <taxon>Tracheophyta</taxon>
        <taxon>Spermatophyta</taxon>
        <taxon>Magnoliopsida</taxon>
        <taxon>Liliopsida</taxon>
        <taxon>Poales</taxon>
        <taxon>Cyperaceae</taxon>
        <taxon>Cyperoideae</taxon>
        <taxon>Cariceae</taxon>
        <taxon>Carex</taxon>
        <taxon>Carex subgen. Euthyceras</taxon>
    </lineage>
</organism>
<dbReference type="GO" id="GO:0007010">
    <property type="term" value="P:cytoskeleton organization"/>
    <property type="evidence" value="ECO:0007669"/>
    <property type="project" value="InterPro"/>
</dbReference>
<accession>A0A833QXG5</accession>
<comment type="subcellular location">
    <subcellularLocation>
        <location evidence="1">Cytoplasm</location>
        <location evidence="1">Cytoskeleton</location>
    </subcellularLocation>
</comment>
<evidence type="ECO:0000256" key="1">
    <source>
        <dbReference type="ARBA" id="ARBA00004245"/>
    </source>
</evidence>
<gene>
    <name evidence="9" type="ORF">FCM35_KLT08383</name>
</gene>
<reference evidence="9" key="1">
    <citation type="submission" date="2020-01" db="EMBL/GenBank/DDBJ databases">
        <title>Genome sequence of Kobresia littledalei, the first chromosome-level genome in the family Cyperaceae.</title>
        <authorList>
            <person name="Qu G."/>
        </authorList>
    </citation>
    <scope>NUCLEOTIDE SEQUENCE</scope>
    <source>
        <strain evidence="9">C.B.Clarke</strain>
        <tissue evidence="9">Leaf</tissue>
    </source>
</reference>
<name>A0A833QXG5_9POAL</name>
<protein>
    <submittedName>
        <fullName evidence="9">Microtubule-associated protein 70-4-like protein</fullName>
    </submittedName>
</protein>
<evidence type="ECO:0000256" key="5">
    <source>
        <dbReference type="ARBA" id="ARBA00023054"/>
    </source>
</evidence>
<feature type="compositionally biased region" description="Basic and acidic residues" evidence="8">
    <location>
        <begin position="350"/>
        <end position="360"/>
    </location>
</feature>
<comment type="similarity">
    <text evidence="2">Belongs to the MAP70 family.</text>
</comment>
<keyword evidence="10" id="KW-1185">Reference proteome</keyword>
<keyword evidence="4" id="KW-0493">Microtubule</keyword>
<dbReference type="AlphaFoldDB" id="A0A833QXG5"/>
<feature type="coiled-coil region" evidence="7">
    <location>
        <begin position="21"/>
        <end position="100"/>
    </location>
</feature>
<dbReference type="EMBL" id="SWLB01000018">
    <property type="protein sequence ID" value="KAF3326753.1"/>
    <property type="molecule type" value="Genomic_DNA"/>
</dbReference>
<keyword evidence="5 7" id="KW-0175">Coiled coil</keyword>
<feature type="coiled-coil region" evidence="7">
    <location>
        <begin position="127"/>
        <end position="154"/>
    </location>
</feature>
<evidence type="ECO:0000256" key="4">
    <source>
        <dbReference type="ARBA" id="ARBA00022701"/>
    </source>
</evidence>
<dbReference type="OrthoDB" id="1906253at2759"/>
<proteinExistence type="inferred from homology"/>
<evidence type="ECO:0000256" key="8">
    <source>
        <dbReference type="SAM" id="MobiDB-lite"/>
    </source>
</evidence>
<dbReference type="GO" id="GO:0008017">
    <property type="term" value="F:microtubule binding"/>
    <property type="evidence" value="ECO:0007669"/>
    <property type="project" value="InterPro"/>
</dbReference>
<dbReference type="GO" id="GO:0005874">
    <property type="term" value="C:microtubule"/>
    <property type="evidence" value="ECO:0007669"/>
    <property type="project" value="UniProtKB-KW"/>
</dbReference>
<sequence length="401" mass="46847">MGSLGELNEKEMQLSPSDPIIIELNRLENHLREKERELEQAYREIKALKTAEVLKDRALTGLSNELRNQDEKLRLYEEQLEQKNLEMQRLFNEKREALAAQFAAEATLRRFYAAQEDEEFVPVEAVIAPLESDIKRYKNEIAMLREDKKALERITKSKEAALVEAGNILRSALERALIVEDVQNKNFELRRQIEIYQDENKVLEKTNRQKTMEVEKLTQTIHELEESILASGTVTNAVRDYQRQISELKDEKKTLERELSRIKVFVNRVASIAANEWKDEGDKVMPVKKWLEERRFMQGEIQRLRNKTCMAEKTAKVESQLNEKLKIRLKTLEDGLRNVSRRSVSIKESNYSEKVTEKRSKSQPRQSFSPKVTPKPNLLLFEGAERKEVKTPKAFKYPNSV</sequence>
<keyword evidence="3" id="KW-0963">Cytoplasm</keyword>
<dbReference type="Pfam" id="PF07058">
    <property type="entry name" value="MAP70"/>
    <property type="match status" value="1"/>
</dbReference>
<feature type="coiled-coil region" evidence="7">
    <location>
        <begin position="179"/>
        <end position="342"/>
    </location>
</feature>
<dbReference type="Proteomes" id="UP000623129">
    <property type="component" value="Unassembled WGS sequence"/>
</dbReference>